<evidence type="ECO:0000313" key="4">
    <source>
        <dbReference type="Proteomes" id="UP000434209"/>
    </source>
</evidence>
<dbReference type="AlphaFoldDB" id="A0A7Z2G9E7"/>
<feature type="signal peptide" evidence="2">
    <location>
        <begin position="1"/>
        <end position="21"/>
    </location>
</feature>
<feature type="region of interest" description="Disordered" evidence="1">
    <location>
        <begin position="19"/>
        <end position="59"/>
    </location>
</feature>
<dbReference type="EMBL" id="CP046910">
    <property type="protein sequence ID" value="QGZ57630.1"/>
    <property type="molecule type" value="Genomic_DNA"/>
</dbReference>
<reference evidence="3 4" key="1">
    <citation type="submission" date="2019-12" db="EMBL/GenBank/DDBJ databases">
        <title>Paraburkholderia acidiphila 7Q-K02 sp. nov and Paraburkholderia acidisoli DHF22 sp. nov., two strains isolated from forest soil.</title>
        <authorList>
            <person name="Gao Z."/>
            <person name="Qiu L."/>
        </authorList>
    </citation>
    <scope>NUCLEOTIDE SEQUENCE [LARGE SCALE GENOMIC DNA]</scope>
    <source>
        <strain evidence="3 4">7Q-K02</strain>
    </source>
</reference>
<accession>A0A7Z2G9E7</accession>
<keyword evidence="2" id="KW-0732">Signal</keyword>
<name>A0A7Z2G9E7_9BURK</name>
<dbReference type="KEGG" id="pacp:FAZ97_22295"/>
<feature type="chain" id="PRO_5031249445" evidence="2">
    <location>
        <begin position="22"/>
        <end position="119"/>
    </location>
</feature>
<sequence length="119" mass="13121">MIARILFVPLCLFALVSRAPAQTTGKPPTPDATSRQYLSPLQSNFGAATAPPGGDRSSDLTRRCKEVAASYDHAFRPTGTDQANAVVPNYGHYGEQENTMQRYNQRRDAEKEFNDLGCR</sequence>
<gene>
    <name evidence="3" type="ORF">FAZ97_22295</name>
</gene>
<dbReference type="RefSeq" id="WP_158760571.1">
    <property type="nucleotide sequence ID" value="NZ_CP046910.1"/>
</dbReference>
<organism evidence="3 4">
    <name type="scientific">Paraburkholderia acidiphila</name>
    <dbReference type="NCBI Taxonomy" id="2571747"/>
    <lineage>
        <taxon>Bacteria</taxon>
        <taxon>Pseudomonadati</taxon>
        <taxon>Pseudomonadota</taxon>
        <taxon>Betaproteobacteria</taxon>
        <taxon>Burkholderiales</taxon>
        <taxon>Burkholderiaceae</taxon>
        <taxon>Paraburkholderia</taxon>
    </lineage>
</organism>
<evidence type="ECO:0000256" key="1">
    <source>
        <dbReference type="SAM" id="MobiDB-lite"/>
    </source>
</evidence>
<evidence type="ECO:0000256" key="2">
    <source>
        <dbReference type="SAM" id="SignalP"/>
    </source>
</evidence>
<keyword evidence="4" id="KW-1185">Reference proteome</keyword>
<protein>
    <submittedName>
        <fullName evidence="3">Uncharacterized protein</fullName>
    </submittedName>
</protein>
<dbReference type="Proteomes" id="UP000434209">
    <property type="component" value="Chromosome 2"/>
</dbReference>
<dbReference type="OrthoDB" id="9923628at2"/>
<evidence type="ECO:0000313" key="3">
    <source>
        <dbReference type="EMBL" id="QGZ57630.1"/>
    </source>
</evidence>
<feature type="compositionally biased region" description="Polar residues" evidence="1">
    <location>
        <begin position="20"/>
        <end position="46"/>
    </location>
</feature>
<proteinExistence type="predicted"/>